<organism evidence="2 3">
    <name type="scientific">Actinomyces bowdenii</name>
    <dbReference type="NCBI Taxonomy" id="131109"/>
    <lineage>
        <taxon>Bacteria</taxon>
        <taxon>Bacillati</taxon>
        <taxon>Actinomycetota</taxon>
        <taxon>Actinomycetes</taxon>
        <taxon>Actinomycetales</taxon>
        <taxon>Actinomycetaceae</taxon>
        <taxon>Actinomyces</taxon>
    </lineage>
</organism>
<dbReference type="PANTHER" id="PTHR43031:SF1">
    <property type="entry name" value="PYRIDINE NUCLEOTIDE-DISULPHIDE OXIDOREDUCTASE"/>
    <property type="match status" value="1"/>
</dbReference>
<accession>A0A3P1UZG6</accession>
<dbReference type="InterPro" id="IPR001763">
    <property type="entry name" value="Rhodanese-like_dom"/>
</dbReference>
<proteinExistence type="predicted"/>
<dbReference type="AlphaFoldDB" id="A0A3P1UZG6"/>
<dbReference type="Pfam" id="PF00581">
    <property type="entry name" value="Rhodanese"/>
    <property type="match status" value="1"/>
</dbReference>
<name>A0A3P1UZG6_9ACTO</name>
<keyword evidence="3" id="KW-1185">Reference proteome</keyword>
<dbReference type="RefSeq" id="WP_124934377.1">
    <property type="nucleotide sequence ID" value="NZ_JAGFOU010000011.1"/>
</dbReference>
<dbReference type="CDD" id="cd00158">
    <property type="entry name" value="RHOD"/>
    <property type="match status" value="1"/>
</dbReference>
<dbReference type="InterPro" id="IPR036873">
    <property type="entry name" value="Rhodanese-like_dom_sf"/>
</dbReference>
<evidence type="ECO:0000313" key="2">
    <source>
        <dbReference type="EMBL" id="RRD26726.1"/>
    </source>
</evidence>
<dbReference type="OrthoDB" id="9800872at2"/>
<evidence type="ECO:0000313" key="3">
    <source>
        <dbReference type="Proteomes" id="UP000271272"/>
    </source>
</evidence>
<dbReference type="SUPFAM" id="SSF52821">
    <property type="entry name" value="Rhodanese/Cell cycle control phosphatase"/>
    <property type="match status" value="1"/>
</dbReference>
<dbReference type="InterPro" id="IPR050229">
    <property type="entry name" value="GlpE_sulfurtransferase"/>
</dbReference>
<sequence length="98" mass="10245">MREISAEGLRKRLEAGEDLTVLDVREPNEVAEAAIEGSVSIPLGQVLERAGELDSSRPVAVICAGGVRSARAVEALEAAGYAGELLNVEGGMKAWLAQ</sequence>
<comment type="caution">
    <text evidence="2">The sequence shown here is derived from an EMBL/GenBank/DDBJ whole genome shotgun (WGS) entry which is preliminary data.</text>
</comment>
<protein>
    <submittedName>
        <fullName evidence="2">Rhodanese-like domain-containing protein</fullName>
    </submittedName>
</protein>
<feature type="domain" description="Rhodanese" evidence="1">
    <location>
        <begin position="15"/>
        <end position="97"/>
    </location>
</feature>
<dbReference type="Gene3D" id="3.40.250.10">
    <property type="entry name" value="Rhodanese-like domain"/>
    <property type="match status" value="1"/>
</dbReference>
<reference evidence="2 3" key="1">
    <citation type="submission" date="2018-11" db="EMBL/GenBank/DDBJ databases">
        <title>Genomes From Bacteria Associated with the Canine Oral Cavity: a Test Case for Automated Genome-Based Taxonomic Assignment.</title>
        <authorList>
            <person name="Coil D.A."/>
            <person name="Jospin G."/>
            <person name="Darling A.E."/>
            <person name="Wallis C."/>
            <person name="Davis I.J."/>
            <person name="Harris S."/>
            <person name="Eisen J.A."/>
            <person name="Holcombe L.J."/>
            <person name="O'Flynn C."/>
        </authorList>
    </citation>
    <scope>NUCLEOTIDE SEQUENCE [LARGE SCALE GENOMIC DNA]</scope>
    <source>
        <strain evidence="2 3">OH5050</strain>
    </source>
</reference>
<gene>
    <name evidence="2" type="ORF">EII10_10100</name>
</gene>
<dbReference type="EMBL" id="RQZC01000020">
    <property type="protein sequence ID" value="RRD26726.1"/>
    <property type="molecule type" value="Genomic_DNA"/>
</dbReference>
<dbReference type="Proteomes" id="UP000271272">
    <property type="component" value="Unassembled WGS sequence"/>
</dbReference>
<dbReference type="PANTHER" id="PTHR43031">
    <property type="entry name" value="FAD-DEPENDENT OXIDOREDUCTASE"/>
    <property type="match status" value="1"/>
</dbReference>
<dbReference type="SMART" id="SM00450">
    <property type="entry name" value="RHOD"/>
    <property type="match status" value="1"/>
</dbReference>
<evidence type="ECO:0000259" key="1">
    <source>
        <dbReference type="PROSITE" id="PS50206"/>
    </source>
</evidence>
<dbReference type="PROSITE" id="PS50206">
    <property type="entry name" value="RHODANESE_3"/>
    <property type="match status" value="1"/>
</dbReference>